<feature type="region of interest" description="Disordered" evidence="10">
    <location>
        <begin position="273"/>
        <end position="293"/>
    </location>
</feature>
<reference evidence="11 12" key="1">
    <citation type="submission" date="2011-02" db="EMBL/GenBank/DDBJ databases">
        <title>The Genome Sequence of Sphaeroforma arctica JP610.</title>
        <authorList>
            <consortium name="The Broad Institute Genome Sequencing Platform"/>
            <person name="Russ C."/>
            <person name="Cuomo C."/>
            <person name="Young S.K."/>
            <person name="Zeng Q."/>
            <person name="Gargeya S."/>
            <person name="Alvarado L."/>
            <person name="Berlin A."/>
            <person name="Chapman S.B."/>
            <person name="Chen Z."/>
            <person name="Freedman E."/>
            <person name="Gellesch M."/>
            <person name="Goldberg J."/>
            <person name="Griggs A."/>
            <person name="Gujja S."/>
            <person name="Heilman E."/>
            <person name="Heiman D."/>
            <person name="Howarth C."/>
            <person name="Mehta T."/>
            <person name="Neiman D."/>
            <person name="Pearson M."/>
            <person name="Roberts A."/>
            <person name="Saif S."/>
            <person name="Shea T."/>
            <person name="Shenoy N."/>
            <person name="Sisk P."/>
            <person name="Stolte C."/>
            <person name="Sykes S."/>
            <person name="White J."/>
            <person name="Yandava C."/>
            <person name="Burger G."/>
            <person name="Gray M.W."/>
            <person name="Holland P.W.H."/>
            <person name="King N."/>
            <person name="Lang F.B.F."/>
            <person name="Roger A.J."/>
            <person name="Ruiz-Trillo I."/>
            <person name="Haas B."/>
            <person name="Nusbaum C."/>
            <person name="Birren B."/>
        </authorList>
    </citation>
    <scope>NUCLEOTIDE SEQUENCE [LARGE SCALE GENOMIC DNA]</scope>
    <source>
        <strain evidence="11 12">JP610</strain>
    </source>
</reference>
<dbReference type="STRING" id="667725.A0A0L0FM52"/>
<dbReference type="GeneID" id="25910947"/>
<evidence type="ECO:0000256" key="3">
    <source>
        <dbReference type="ARBA" id="ARBA00009352"/>
    </source>
</evidence>
<dbReference type="eggNOG" id="KOG2460">
    <property type="taxonomic scope" value="Eukaryota"/>
</dbReference>
<dbReference type="GO" id="GO:0005786">
    <property type="term" value="C:signal recognition particle, endoplasmic reticulum targeting"/>
    <property type="evidence" value="ECO:0007669"/>
    <property type="project" value="UniProtKB-KW"/>
</dbReference>
<dbReference type="GO" id="GO:0006614">
    <property type="term" value="P:SRP-dependent cotranslational protein targeting to membrane"/>
    <property type="evidence" value="ECO:0007669"/>
    <property type="project" value="InterPro"/>
</dbReference>
<dbReference type="Proteomes" id="UP000054560">
    <property type="component" value="Unassembled WGS sequence"/>
</dbReference>
<dbReference type="InterPro" id="IPR026258">
    <property type="entry name" value="SRP68"/>
</dbReference>
<dbReference type="Pfam" id="PF16969">
    <property type="entry name" value="SRP68"/>
    <property type="match status" value="1"/>
</dbReference>
<evidence type="ECO:0000313" key="11">
    <source>
        <dbReference type="EMBL" id="KNC77088.1"/>
    </source>
</evidence>
<keyword evidence="7" id="KW-0539">Nucleus</keyword>
<evidence type="ECO:0000256" key="8">
    <source>
        <dbReference type="ARBA" id="ARBA00023274"/>
    </source>
</evidence>
<dbReference type="OrthoDB" id="10255118at2759"/>
<dbReference type="AlphaFoldDB" id="A0A0L0FM52"/>
<evidence type="ECO:0000256" key="6">
    <source>
        <dbReference type="ARBA" id="ARBA00023135"/>
    </source>
</evidence>
<evidence type="ECO:0000256" key="2">
    <source>
        <dbReference type="ARBA" id="ARBA00004604"/>
    </source>
</evidence>
<evidence type="ECO:0000256" key="7">
    <source>
        <dbReference type="ARBA" id="ARBA00023242"/>
    </source>
</evidence>
<keyword evidence="6" id="KW-0733">Signal recognition particle</keyword>
<dbReference type="GO" id="GO:0030942">
    <property type="term" value="F:endoplasmic reticulum signal peptide binding"/>
    <property type="evidence" value="ECO:0007669"/>
    <property type="project" value="InterPro"/>
</dbReference>
<dbReference type="GO" id="GO:0008312">
    <property type="term" value="F:7S RNA binding"/>
    <property type="evidence" value="ECO:0007669"/>
    <property type="project" value="InterPro"/>
</dbReference>
<gene>
    <name evidence="11" type="ORF">SARC_10443</name>
</gene>
<keyword evidence="8" id="KW-0687">Ribonucleoprotein</keyword>
<keyword evidence="5" id="KW-0694">RNA-binding</keyword>
<dbReference type="Gene3D" id="1.10.3450.40">
    <property type="entry name" value="Signal recognition particle, SRP68 subunit, RNA-binding domain"/>
    <property type="match status" value="1"/>
</dbReference>
<comment type="similarity">
    <text evidence="3">Belongs to the SRP68 family.</text>
</comment>
<evidence type="ECO:0000256" key="9">
    <source>
        <dbReference type="ARBA" id="ARBA00029498"/>
    </source>
</evidence>
<evidence type="ECO:0000256" key="4">
    <source>
        <dbReference type="ARBA" id="ARBA00022490"/>
    </source>
</evidence>
<dbReference type="PANTHER" id="PTHR12860:SF0">
    <property type="entry name" value="SIGNAL RECOGNITION PARTICLE SUBUNIT SRP68"/>
    <property type="match status" value="1"/>
</dbReference>
<keyword evidence="12" id="KW-1185">Reference proteome</keyword>
<evidence type="ECO:0000256" key="5">
    <source>
        <dbReference type="ARBA" id="ARBA00022884"/>
    </source>
</evidence>
<feature type="non-terminal residue" evidence="11">
    <location>
        <position position="482"/>
    </location>
</feature>
<organism evidence="11 12">
    <name type="scientific">Sphaeroforma arctica JP610</name>
    <dbReference type="NCBI Taxonomy" id="667725"/>
    <lineage>
        <taxon>Eukaryota</taxon>
        <taxon>Ichthyosporea</taxon>
        <taxon>Ichthyophonida</taxon>
        <taxon>Sphaeroforma</taxon>
    </lineage>
</organism>
<dbReference type="PANTHER" id="PTHR12860">
    <property type="entry name" value="SIGNAL RECOGNITION PARTICLE 68 KDA PROTEIN"/>
    <property type="match status" value="1"/>
</dbReference>
<sequence>MELKADQKLGLKDQGTRSLHHVRNKLKVAAKHAAHLDDLCSLSGFCDERTGLEAKAYSSWMSGILAFELQQWAEAVRLLDLAKKIWKQFADTCRSEDLKAMYVQRIEALEPSIRYCAYSLGDNTVLEDLLSMKNVDQSVLAKMENIITDTSEETFKITWRDREIQIPNDKLRMCIMRINEKVKGLKQAQQKKGMATRDVLKLYDGVFMSIQDALQAYRSEKMKESTAPKTDGSTVLVGGGGEDANEIPKVVELYLNCQRYLLQNERNQLMVDAPRSSGKEKPAKDKAGGSSMFCTTNKPEENVRLYDSILQNLTGIINLVRDTDPLYVTELEIWAETYQAFRVYCIANAYAHVGKFAEADKVYDLLTNMIATINMALASSSEMAERSKQEMSEKILKLVSNIRERKCMLKAAMLLASDASSKEETGVAKIPAWDRLDTYDDTPVSVRIASVPPSLQYVACKPLFFDVASANLPLPDIQTKIE</sequence>
<feature type="compositionally biased region" description="Basic and acidic residues" evidence="10">
    <location>
        <begin position="277"/>
        <end position="287"/>
    </location>
</feature>
<dbReference type="RefSeq" id="XP_014150990.1">
    <property type="nucleotide sequence ID" value="XM_014295515.1"/>
</dbReference>
<dbReference type="InterPro" id="IPR038253">
    <property type="entry name" value="SRP68_N_sf"/>
</dbReference>
<dbReference type="GO" id="GO:0005047">
    <property type="term" value="F:signal recognition particle binding"/>
    <property type="evidence" value="ECO:0007669"/>
    <property type="project" value="InterPro"/>
</dbReference>
<protein>
    <recommendedName>
        <fullName evidence="9">Signal recognition particle subunit SRP68</fullName>
    </recommendedName>
</protein>
<accession>A0A0L0FM52</accession>
<evidence type="ECO:0000256" key="1">
    <source>
        <dbReference type="ARBA" id="ARBA00004496"/>
    </source>
</evidence>
<dbReference type="EMBL" id="KQ242847">
    <property type="protein sequence ID" value="KNC77088.1"/>
    <property type="molecule type" value="Genomic_DNA"/>
</dbReference>
<evidence type="ECO:0000256" key="10">
    <source>
        <dbReference type="SAM" id="MobiDB-lite"/>
    </source>
</evidence>
<comment type="subcellular location">
    <subcellularLocation>
        <location evidence="1">Cytoplasm</location>
    </subcellularLocation>
    <subcellularLocation>
        <location evidence="2">Nucleus</location>
        <location evidence="2">Nucleolus</location>
    </subcellularLocation>
</comment>
<dbReference type="GO" id="GO:0005730">
    <property type="term" value="C:nucleolus"/>
    <property type="evidence" value="ECO:0007669"/>
    <property type="project" value="UniProtKB-SubCell"/>
</dbReference>
<proteinExistence type="inferred from homology"/>
<evidence type="ECO:0000313" key="12">
    <source>
        <dbReference type="Proteomes" id="UP000054560"/>
    </source>
</evidence>
<keyword evidence="4" id="KW-0963">Cytoplasm</keyword>
<name>A0A0L0FM52_9EUKA</name>